<dbReference type="InterPro" id="IPR045083">
    <property type="entry name" value="ATP_synth_F0_asu_bact/mt"/>
</dbReference>
<keyword evidence="3" id="KW-0813">Transport</keyword>
<sequence>MMNNLFSIFDPTSSLFKIQLNWISILIPMFILQMNFWMLKSQSSMVIMNFMVYFKKEIKQLMNNPTPMLIFISMMMMIFLNNFMGLFPYIFNATSHITFTLSLALFSWLSLNLFTLIMKTTNMLIHMVPIGTPMLLLPFMVIVESISNIIRPITLSIRLMANMTAGHILISLMSNMCVQTTTLITIFTIISQCLLMIMELAVALIQAYVFTTLLSMYYNEI</sequence>
<dbReference type="GO" id="GO:0005743">
    <property type="term" value="C:mitochondrial inner membrane"/>
    <property type="evidence" value="ECO:0007669"/>
    <property type="project" value="UniProtKB-SubCell"/>
</dbReference>
<evidence type="ECO:0000256" key="7">
    <source>
        <dbReference type="ARBA" id="ARBA00022989"/>
    </source>
</evidence>
<comment type="similarity">
    <text evidence="2">Belongs to the ATPase A chain family.</text>
</comment>
<keyword evidence="8" id="KW-0406">Ion transport</keyword>
<gene>
    <name evidence="13" type="primary">atp6</name>
</gene>
<proteinExistence type="inferred from homology"/>
<feature type="transmembrane region" description="Helical" evidence="12">
    <location>
        <begin position="20"/>
        <end position="39"/>
    </location>
</feature>
<evidence type="ECO:0000256" key="11">
    <source>
        <dbReference type="RuleBase" id="RU004450"/>
    </source>
</evidence>
<evidence type="ECO:0000256" key="3">
    <source>
        <dbReference type="ARBA" id="ARBA00022448"/>
    </source>
</evidence>
<keyword evidence="4" id="KW-0138">CF(0)</keyword>
<dbReference type="EMBL" id="OK649925">
    <property type="protein sequence ID" value="UZA66683.1"/>
    <property type="molecule type" value="Genomic_DNA"/>
</dbReference>
<dbReference type="PROSITE" id="PS00449">
    <property type="entry name" value="ATPASE_A"/>
    <property type="match status" value="1"/>
</dbReference>
<dbReference type="SUPFAM" id="SSF81336">
    <property type="entry name" value="F1F0 ATP synthase subunit A"/>
    <property type="match status" value="1"/>
</dbReference>
<dbReference type="NCBIfam" id="TIGR01131">
    <property type="entry name" value="ATP_synt_6_or_A"/>
    <property type="match status" value="1"/>
</dbReference>
<dbReference type="Pfam" id="PF00119">
    <property type="entry name" value="ATP-synt_A"/>
    <property type="match status" value="1"/>
</dbReference>
<evidence type="ECO:0000256" key="5">
    <source>
        <dbReference type="ARBA" id="ARBA00022692"/>
    </source>
</evidence>
<dbReference type="GO" id="GO:0045259">
    <property type="term" value="C:proton-transporting ATP synthase complex"/>
    <property type="evidence" value="ECO:0007669"/>
    <property type="project" value="UniProtKB-KW"/>
</dbReference>
<geneLocation type="mitochondrion" evidence="13"/>
<dbReference type="GO" id="GO:0046933">
    <property type="term" value="F:proton-transporting ATP synthase activity, rotational mechanism"/>
    <property type="evidence" value="ECO:0007669"/>
    <property type="project" value="TreeGrafter"/>
</dbReference>
<organism evidence="13">
    <name type="scientific">Tanystylum sp. JZ-2022</name>
    <dbReference type="NCBI Taxonomy" id="2992008"/>
    <lineage>
        <taxon>Eukaryota</taxon>
        <taxon>Metazoa</taxon>
        <taxon>Ecdysozoa</taxon>
        <taxon>Arthropoda</taxon>
        <taxon>Chelicerata</taxon>
        <taxon>Pycnogonida</taxon>
        <taxon>Pantopoda</taxon>
        <taxon>Tanystylum</taxon>
    </lineage>
</organism>
<protein>
    <recommendedName>
        <fullName evidence="11">ATP synthase subunit a</fullName>
    </recommendedName>
</protein>
<dbReference type="PANTHER" id="PTHR11410">
    <property type="entry name" value="ATP SYNTHASE SUBUNIT A"/>
    <property type="match status" value="1"/>
</dbReference>
<dbReference type="CDD" id="cd00310">
    <property type="entry name" value="ATP-synt_Fo_a_6"/>
    <property type="match status" value="1"/>
</dbReference>
<dbReference type="Gene3D" id="1.20.120.220">
    <property type="entry name" value="ATP synthase, F0 complex, subunit A"/>
    <property type="match status" value="1"/>
</dbReference>
<keyword evidence="5 12" id="KW-0812">Transmembrane</keyword>
<keyword evidence="10" id="KW-0066">ATP synthesis</keyword>
<accession>A0A9E7V871</accession>
<keyword evidence="6" id="KW-0375">Hydrogen ion transport</keyword>
<feature type="transmembrane region" description="Helical" evidence="12">
    <location>
        <begin position="68"/>
        <end position="91"/>
    </location>
</feature>
<evidence type="ECO:0000313" key="13">
    <source>
        <dbReference type="EMBL" id="UZA66683.1"/>
    </source>
</evidence>
<evidence type="ECO:0000256" key="4">
    <source>
        <dbReference type="ARBA" id="ARBA00022547"/>
    </source>
</evidence>
<feature type="transmembrane region" description="Helical" evidence="12">
    <location>
        <begin position="97"/>
        <end position="117"/>
    </location>
</feature>
<keyword evidence="13" id="KW-0496">Mitochondrion</keyword>
<comment type="subcellular location">
    <subcellularLocation>
        <location evidence="1">Membrane</location>
        <topology evidence="1">Multi-pass membrane protein</topology>
    </subcellularLocation>
    <subcellularLocation>
        <location evidence="11">Mitochondrion inner membrane</location>
        <topology evidence="11">Multi-pass membrane protein</topology>
    </subcellularLocation>
</comment>
<dbReference type="InterPro" id="IPR035908">
    <property type="entry name" value="F0_ATP_A_sf"/>
</dbReference>
<evidence type="ECO:0000256" key="12">
    <source>
        <dbReference type="SAM" id="Phobius"/>
    </source>
</evidence>
<feature type="transmembrane region" description="Helical" evidence="12">
    <location>
        <begin position="182"/>
        <end position="209"/>
    </location>
</feature>
<keyword evidence="7 12" id="KW-1133">Transmembrane helix</keyword>
<reference evidence="13" key="1">
    <citation type="journal article" date="2022" name="Polar Biol.">
        <title>Mitochondrial genomes provide insight into interfamilial relationships within Pycnogonida.</title>
        <authorList>
            <person name="Zehnpfennig J.R."/>
            <person name="Varney R.M."/>
            <person name="Halanych K.M."/>
            <person name="Mahon A.R."/>
        </authorList>
    </citation>
    <scope>NUCLEOTIDE SEQUENCE</scope>
</reference>
<evidence type="ECO:0000256" key="1">
    <source>
        <dbReference type="ARBA" id="ARBA00004141"/>
    </source>
</evidence>
<dbReference type="PRINTS" id="PR00123">
    <property type="entry name" value="ATPASEA"/>
</dbReference>
<evidence type="ECO:0000256" key="8">
    <source>
        <dbReference type="ARBA" id="ARBA00023065"/>
    </source>
</evidence>
<evidence type="ECO:0000256" key="10">
    <source>
        <dbReference type="ARBA" id="ARBA00023310"/>
    </source>
</evidence>
<name>A0A9E7V871_9CHEL</name>
<dbReference type="PANTHER" id="PTHR11410:SF0">
    <property type="entry name" value="ATP SYNTHASE SUBUNIT A"/>
    <property type="match status" value="1"/>
</dbReference>
<evidence type="ECO:0000256" key="6">
    <source>
        <dbReference type="ARBA" id="ARBA00022781"/>
    </source>
</evidence>
<dbReference type="InterPro" id="IPR000568">
    <property type="entry name" value="ATP_synth_F0_asu"/>
</dbReference>
<keyword evidence="9 12" id="KW-0472">Membrane</keyword>
<dbReference type="InterPro" id="IPR023011">
    <property type="entry name" value="ATP_synth_F0_asu_AS"/>
</dbReference>
<evidence type="ECO:0000256" key="2">
    <source>
        <dbReference type="ARBA" id="ARBA00006810"/>
    </source>
</evidence>
<dbReference type="AlphaFoldDB" id="A0A9E7V871"/>
<evidence type="ECO:0000256" key="9">
    <source>
        <dbReference type="ARBA" id="ARBA00023136"/>
    </source>
</evidence>